<comment type="similarity">
    <text evidence="1">Belongs to the Amj family.</text>
</comment>
<keyword evidence="1" id="KW-0472">Membrane</keyword>
<keyword evidence="1" id="KW-1003">Cell membrane</keyword>
<feature type="transmembrane region" description="Helical" evidence="1">
    <location>
        <begin position="162"/>
        <end position="186"/>
    </location>
</feature>
<gene>
    <name evidence="1" type="primary">amj</name>
    <name evidence="2" type="ORF">J2S17_005082</name>
</gene>
<dbReference type="EMBL" id="JAUSUB010000034">
    <property type="protein sequence ID" value="MDQ0273161.1"/>
    <property type="molecule type" value="Genomic_DNA"/>
</dbReference>
<keyword evidence="1" id="KW-0813">Transport</keyword>
<dbReference type="InterPro" id="IPR021260">
    <property type="entry name" value="Amj"/>
</dbReference>
<feature type="transmembrane region" description="Helical" evidence="1">
    <location>
        <begin position="85"/>
        <end position="113"/>
    </location>
</feature>
<feature type="transmembrane region" description="Helical" evidence="1">
    <location>
        <begin position="37"/>
        <end position="54"/>
    </location>
</feature>
<keyword evidence="1" id="KW-0133">Cell shape</keyword>
<proteinExistence type="inferred from homology"/>
<dbReference type="HAMAP" id="MF_02077">
    <property type="entry name" value="Amj_flippase"/>
    <property type="match status" value="1"/>
</dbReference>
<dbReference type="RefSeq" id="WP_307478909.1">
    <property type="nucleotide sequence ID" value="NZ_JAUSUB010000034.1"/>
</dbReference>
<dbReference type="Proteomes" id="UP001238088">
    <property type="component" value="Unassembled WGS sequence"/>
</dbReference>
<comment type="pathway">
    <text evidence="1">Cell wall biogenesis; peptidoglycan biosynthesis.</text>
</comment>
<protein>
    <recommendedName>
        <fullName evidence="1">Lipid II flippase Amj</fullName>
    </recommendedName>
</protein>
<sequence length="274" mass="30297">MEFITVKLLLIFLFILLIHTIETLAYAVRLSGARVKLIASALSLFNSIVIISRMSNMIQQPFTGNLVDTAPEENLLWFIENQYRILIGASTVGTMIGAILLPTFVAIFSRAIILLVEEKGSIPALVKKAFIPYYIKRAFSLFRWPSLSFFKGIKRHHIPMRLFVINMIVTAVYTIGVLSALYAAVIAPEYQMTAVMASGLINGVATILLSTLIDPKLSVLADSVTNGKGKYTYLKVASVTMVTSRLMGTIVAQLLFIPGAYYIAWASKFLGMMK</sequence>
<evidence type="ECO:0000313" key="2">
    <source>
        <dbReference type="EMBL" id="MDQ0273161.1"/>
    </source>
</evidence>
<accession>A0ABU0APF5</accession>
<reference evidence="2 3" key="1">
    <citation type="submission" date="2023-07" db="EMBL/GenBank/DDBJ databases">
        <title>Genomic Encyclopedia of Type Strains, Phase IV (KMG-IV): sequencing the most valuable type-strain genomes for metagenomic binning, comparative biology and taxonomic classification.</title>
        <authorList>
            <person name="Goeker M."/>
        </authorList>
    </citation>
    <scope>NUCLEOTIDE SEQUENCE [LARGE SCALE GENOMIC DNA]</scope>
    <source>
        <strain evidence="2 3">DSM 23494</strain>
    </source>
</reference>
<dbReference type="Pfam" id="PF10997">
    <property type="entry name" value="Amj"/>
    <property type="match status" value="1"/>
</dbReference>
<comment type="caution">
    <text evidence="1">Lacks conserved residue(s) required for the propagation of feature annotation.</text>
</comment>
<keyword evidence="3" id="KW-1185">Reference proteome</keyword>
<feature type="transmembrane region" description="Helical" evidence="1">
    <location>
        <begin position="192"/>
        <end position="213"/>
    </location>
</feature>
<keyword evidence="1" id="KW-1133">Transmembrane helix</keyword>
<keyword evidence="1" id="KW-0812">Transmembrane</keyword>
<comment type="subcellular location">
    <subcellularLocation>
        <location evidence="1">Cell membrane</location>
        <topology evidence="1">Multi-pass membrane protein</topology>
    </subcellularLocation>
</comment>
<organism evidence="2 3">
    <name type="scientific">Cytobacillus purgationiresistens</name>
    <dbReference type="NCBI Taxonomy" id="863449"/>
    <lineage>
        <taxon>Bacteria</taxon>
        <taxon>Bacillati</taxon>
        <taxon>Bacillota</taxon>
        <taxon>Bacilli</taxon>
        <taxon>Bacillales</taxon>
        <taxon>Bacillaceae</taxon>
        <taxon>Cytobacillus</taxon>
    </lineage>
</organism>
<name>A0ABU0APF5_9BACI</name>
<keyword evidence="1" id="KW-0573">Peptidoglycan synthesis</keyword>
<comment type="caution">
    <text evidence="2">The sequence shown here is derived from an EMBL/GenBank/DDBJ whole genome shotgun (WGS) entry which is preliminary data.</text>
</comment>
<evidence type="ECO:0000256" key="1">
    <source>
        <dbReference type="HAMAP-Rule" id="MF_02077"/>
    </source>
</evidence>
<keyword evidence="1" id="KW-0961">Cell wall biogenesis/degradation</keyword>
<feature type="transmembrane region" description="Helical" evidence="1">
    <location>
        <begin position="246"/>
        <end position="265"/>
    </location>
</feature>
<comment type="function">
    <text evidence="1">Involved in peptidoglycan biosynthesis. Transports lipid-linked peptidoglycan precursors from the inner to the outer leaflet of the cytoplasmic membrane.</text>
</comment>
<evidence type="ECO:0000313" key="3">
    <source>
        <dbReference type="Proteomes" id="UP001238088"/>
    </source>
</evidence>